<evidence type="ECO:0000313" key="4">
    <source>
        <dbReference type="EMBL" id="PAA78028.1"/>
    </source>
</evidence>
<reference evidence="4 5" key="1">
    <citation type="submission" date="2017-06" db="EMBL/GenBank/DDBJ databases">
        <title>A platform for efficient transgenesis in Macrostomum lignano, a flatworm model organism for stem cell research.</title>
        <authorList>
            <person name="Berezikov E."/>
        </authorList>
    </citation>
    <scope>NUCLEOTIDE SEQUENCE [LARGE SCALE GENOMIC DNA]</scope>
    <source>
        <strain evidence="4">DV1</strain>
        <tissue evidence="4">Whole organism</tissue>
    </source>
</reference>
<keyword evidence="5" id="KW-1185">Reference proteome</keyword>
<dbReference type="GO" id="GO:0003723">
    <property type="term" value="F:RNA binding"/>
    <property type="evidence" value="ECO:0007669"/>
    <property type="project" value="UniProtKB-KW"/>
</dbReference>
<feature type="compositionally biased region" description="Low complexity" evidence="2">
    <location>
        <begin position="25"/>
        <end position="39"/>
    </location>
</feature>
<dbReference type="InterPro" id="IPR025715">
    <property type="entry name" value="FoP_C"/>
</dbReference>
<dbReference type="EMBL" id="NIVC01000712">
    <property type="protein sequence ID" value="PAA78028.1"/>
    <property type="molecule type" value="Genomic_DNA"/>
</dbReference>
<feature type="compositionally biased region" description="Gly residues" evidence="2">
    <location>
        <begin position="179"/>
        <end position="192"/>
    </location>
</feature>
<comment type="caution">
    <text evidence="4">The sequence shown here is derived from an EMBL/GenBank/DDBJ whole genome shotgun (WGS) entry which is preliminary data.</text>
</comment>
<keyword evidence="1" id="KW-0694">RNA-binding</keyword>
<organism evidence="4 5">
    <name type="scientific">Macrostomum lignano</name>
    <dbReference type="NCBI Taxonomy" id="282301"/>
    <lineage>
        <taxon>Eukaryota</taxon>
        <taxon>Metazoa</taxon>
        <taxon>Spiralia</taxon>
        <taxon>Lophotrochozoa</taxon>
        <taxon>Platyhelminthes</taxon>
        <taxon>Rhabditophora</taxon>
        <taxon>Macrostomorpha</taxon>
        <taxon>Macrostomida</taxon>
        <taxon>Macrostomidae</taxon>
        <taxon>Macrostomum</taxon>
    </lineage>
</organism>
<evidence type="ECO:0000256" key="1">
    <source>
        <dbReference type="ARBA" id="ARBA00022884"/>
    </source>
</evidence>
<dbReference type="SMART" id="SM01218">
    <property type="entry name" value="FoP_duplication"/>
    <property type="match status" value="1"/>
</dbReference>
<protein>
    <recommendedName>
        <fullName evidence="3">Chromatin target of PRMT1 protein C-terminal domain-containing protein</fullName>
    </recommendedName>
</protein>
<feature type="region of interest" description="Disordered" evidence="2">
    <location>
        <begin position="127"/>
        <end position="200"/>
    </location>
</feature>
<evidence type="ECO:0000259" key="3">
    <source>
        <dbReference type="SMART" id="SM01218"/>
    </source>
</evidence>
<evidence type="ECO:0000313" key="5">
    <source>
        <dbReference type="Proteomes" id="UP000215902"/>
    </source>
</evidence>
<accession>A0A267FW34</accession>
<evidence type="ECO:0000256" key="2">
    <source>
        <dbReference type="SAM" id="MobiDB-lite"/>
    </source>
</evidence>
<feature type="compositionally biased region" description="Gly residues" evidence="2">
    <location>
        <begin position="151"/>
        <end position="169"/>
    </location>
</feature>
<dbReference type="STRING" id="282301.A0A267FW34"/>
<feature type="compositionally biased region" description="Gly residues" evidence="2">
    <location>
        <begin position="128"/>
        <end position="142"/>
    </location>
</feature>
<feature type="domain" description="Chromatin target of PRMT1 protein C-terminal" evidence="3">
    <location>
        <begin position="135"/>
        <end position="228"/>
    </location>
</feature>
<name>A0A267FW34_9PLAT</name>
<dbReference type="AlphaFoldDB" id="A0A267FW34"/>
<proteinExistence type="predicted"/>
<sequence>MAGRLPVKVKLGDGTSRTLNDRFTQLQSRQGRQQVQQQRAGPTSFGRAGFAGSRRLNGGGGGDGFMYDQRLRGVQDGRVERRSAGAGGRGGFQSVSYGQQRGGFRGRGRITSRLGGLNRSAVAANFAAGGGGGPRRGGGGGPPRYPRLTFGAGGGRGGRGFGGGGGGQRGRSRGRGGRGSRGGGGGGGGGGSAANKEALDRELDAYMQNTGSALNRDLNAYYSDAKMQNDF</sequence>
<feature type="region of interest" description="Disordered" evidence="2">
    <location>
        <begin position="25"/>
        <end position="63"/>
    </location>
</feature>
<feature type="region of interest" description="Disordered" evidence="2">
    <location>
        <begin position="81"/>
        <end position="110"/>
    </location>
</feature>
<dbReference type="Proteomes" id="UP000215902">
    <property type="component" value="Unassembled WGS sequence"/>
</dbReference>
<gene>
    <name evidence="4" type="ORF">BOX15_Mlig001541g1</name>
</gene>